<name>A0A498LD93_LABRO</name>
<dbReference type="Proteomes" id="UP000290572">
    <property type="component" value="Unassembled WGS sequence"/>
</dbReference>
<protein>
    <submittedName>
        <fullName evidence="1">GDNF family receptor alpha-2-like protein</fullName>
    </submittedName>
</protein>
<keyword evidence="1" id="KW-0675">Receptor</keyword>
<evidence type="ECO:0000313" key="1">
    <source>
        <dbReference type="EMBL" id="RXN04484.1"/>
    </source>
</evidence>
<evidence type="ECO:0000313" key="2">
    <source>
        <dbReference type="Proteomes" id="UP000290572"/>
    </source>
</evidence>
<comment type="caution">
    <text evidence="1">The sequence shown here is derived from an EMBL/GenBank/DDBJ whole genome shotgun (WGS) entry which is preliminary data.</text>
</comment>
<accession>A0A498LD93</accession>
<dbReference type="AlphaFoldDB" id="A0A498LD93"/>
<gene>
    <name evidence="1" type="ORF">ROHU_034016</name>
</gene>
<proteinExistence type="predicted"/>
<organism evidence="1 2">
    <name type="scientific">Labeo rohita</name>
    <name type="common">Indian major carp</name>
    <name type="synonym">Cyprinus rohita</name>
    <dbReference type="NCBI Taxonomy" id="84645"/>
    <lineage>
        <taxon>Eukaryota</taxon>
        <taxon>Metazoa</taxon>
        <taxon>Chordata</taxon>
        <taxon>Craniata</taxon>
        <taxon>Vertebrata</taxon>
        <taxon>Euteleostomi</taxon>
        <taxon>Actinopterygii</taxon>
        <taxon>Neopterygii</taxon>
        <taxon>Teleostei</taxon>
        <taxon>Ostariophysi</taxon>
        <taxon>Cypriniformes</taxon>
        <taxon>Cyprinidae</taxon>
        <taxon>Labeoninae</taxon>
        <taxon>Labeonini</taxon>
        <taxon>Labeo</taxon>
    </lineage>
</organism>
<reference evidence="1 2" key="1">
    <citation type="submission" date="2018-03" db="EMBL/GenBank/DDBJ databases">
        <title>Draft genome sequence of Rohu Carp (Labeo rohita).</title>
        <authorList>
            <person name="Das P."/>
            <person name="Kushwaha B."/>
            <person name="Joshi C.G."/>
            <person name="Kumar D."/>
            <person name="Nagpure N.S."/>
            <person name="Sahoo L."/>
            <person name="Das S.P."/>
            <person name="Bit A."/>
            <person name="Patnaik S."/>
            <person name="Meher P.K."/>
            <person name="Jayasankar P."/>
            <person name="Koringa P.G."/>
            <person name="Patel N.V."/>
            <person name="Hinsu A.T."/>
            <person name="Kumar R."/>
            <person name="Pandey M."/>
            <person name="Agarwal S."/>
            <person name="Srivastava S."/>
            <person name="Singh M."/>
            <person name="Iquebal M.A."/>
            <person name="Jaiswal S."/>
            <person name="Angadi U.B."/>
            <person name="Kumar N."/>
            <person name="Raza M."/>
            <person name="Shah T.M."/>
            <person name="Rai A."/>
            <person name="Jena J.K."/>
        </authorList>
    </citation>
    <scope>NUCLEOTIDE SEQUENCE [LARGE SCALE GENOMIC DNA]</scope>
    <source>
        <strain evidence="1">DASCIFA01</strain>
        <tissue evidence="1">Testis</tissue>
    </source>
</reference>
<sequence length="150" mass="16152">MTPHSISSCLNDDYQACLASYTRLIGNAIQAFGYGSLPKPDPQPTTGSAKPDLEPTAIVSKTTMEPGEEPCIISSCANLNELDCYPSKDYICESEELDCYPSKDYICESEVPGSPPNTRVEDPRNSSPGTKALTAALMLGLLFAFESLTM</sequence>
<keyword evidence="2" id="KW-1185">Reference proteome</keyword>
<dbReference type="EMBL" id="QBIY01013439">
    <property type="protein sequence ID" value="RXN04484.1"/>
    <property type="molecule type" value="Genomic_DNA"/>
</dbReference>
<dbReference type="STRING" id="84645.A0A498LD93"/>